<comment type="caution">
    <text evidence="1">The sequence shown here is derived from an EMBL/GenBank/DDBJ whole genome shotgun (WGS) entry which is preliminary data.</text>
</comment>
<proteinExistence type="predicted"/>
<organism evidence="1 2">
    <name type="scientific">Ixodes persulcatus</name>
    <name type="common">Taiga tick</name>
    <dbReference type="NCBI Taxonomy" id="34615"/>
    <lineage>
        <taxon>Eukaryota</taxon>
        <taxon>Metazoa</taxon>
        <taxon>Ecdysozoa</taxon>
        <taxon>Arthropoda</taxon>
        <taxon>Chelicerata</taxon>
        <taxon>Arachnida</taxon>
        <taxon>Acari</taxon>
        <taxon>Parasitiformes</taxon>
        <taxon>Ixodida</taxon>
        <taxon>Ixodoidea</taxon>
        <taxon>Ixodidae</taxon>
        <taxon>Ixodinae</taxon>
        <taxon>Ixodes</taxon>
    </lineage>
</organism>
<reference evidence="1 2" key="1">
    <citation type="journal article" date="2020" name="Cell">
        <title>Large-Scale Comparative Analyses of Tick Genomes Elucidate Their Genetic Diversity and Vector Capacities.</title>
        <authorList>
            <consortium name="Tick Genome and Microbiome Consortium (TIGMIC)"/>
            <person name="Jia N."/>
            <person name="Wang J."/>
            <person name="Shi W."/>
            <person name="Du L."/>
            <person name="Sun Y."/>
            <person name="Zhan W."/>
            <person name="Jiang J.F."/>
            <person name="Wang Q."/>
            <person name="Zhang B."/>
            <person name="Ji P."/>
            <person name="Bell-Sakyi L."/>
            <person name="Cui X.M."/>
            <person name="Yuan T.T."/>
            <person name="Jiang B.G."/>
            <person name="Yang W.F."/>
            <person name="Lam T.T."/>
            <person name="Chang Q.C."/>
            <person name="Ding S.J."/>
            <person name="Wang X.J."/>
            <person name="Zhu J.G."/>
            <person name="Ruan X.D."/>
            <person name="Zhao L."/>
            <person name="Wei J.T."/>
            <person name="Ye R.Z."/>
            <person name="Que T.C."/>
            <person name="Du C.H."/>
            <person name="Zhou Y.H."/>
            <person name="Cheng J.X."/>
            <person name="Dai P.F."/>
            <person name="Guo W.B."/>
            <person name="Han X.H."/>
            <person name="Huang E.J."/>
            <person name="Li L.F."/>
            <person name="Wei W."/>
            <person name="Gao Y.C."/>
            <person name="Liu J.Z."/>
            <person name="Shao H.Z."/>
            <person name="Wang X."/>
            <person name="Wang C.C."/>
            <person name="Yang T.C."/>
            <person name="Huo Q.B."/>
            <person name="Li W."/>
            <person name="Chen H.Y."/>
            <person name="Chen S.E."/>
            <person name="Zhou L.G."/>
            <person name="Ni X.B."/>
            <person name="Tian J.H."/>
            <person name="Sheng Y."/>
            <person name="Liu T."/>
            <person name="Pan Y.S."/>
            <person name="Xia L.Y."/>
            <person name="Li J."/>
            <person name="Zhao F."/>
            <person name="Cao W.C."/>
        </authorList>
    </citation>
    <scope>NUCLEOTIDE SEQUENCE [LARGE SCALE GENOMIC DNA]</scope>
    <source>
        <strain evidence="1">Iper-2018</strain>
    </source>
</reference>
<dbReference type="Proteomes" id="UP000805193">
    <property type="component" value="Unassembled WGS sequence"/>
</dbReference>
<accession>A0AC60NUU1</accession>
<name>A0AC60NUU1_IXOPE</name>
<evidence type="ECO:0000313" key="1">
    <source>
        <dbReference type="EMBL" id="KAG0410880.1"/>
    </source>
</evidence>
<sequence length="60" mass="6792">EHLLHQLLFELAACPVTASMYEERSFLREPGLVMFLVQILEALAEFDITLEASITRGVDN</sequence>
<feature type="non-terminal residue" evidence="1">
    <location>
        <position position="1"/>
    </location>
</feature>
<keyword evidence="2" id="KW-1185">Reference proteome</keyword>
<gene>
    <name evidence="1" type="ORF">HPB47_011996</name>
</gene>
<evidence type="ECO:0000313" key="2">
    <source>
        <dbReference type="Proteomes" id="UP000805193"/>
    </source>
</evidence>
<protein>
    <submittedName>
        <fullName evidence="1">Uncharacterized protein</fullName>
    </submittedName>
</protein>
<dbReference type="EMBL" id="JABSTQ010011477">
    <property type="protein sequence ID" value="KAG0410880.1"/>
    <property type="molecule type" value="Genomic_DNA"/>
</dbReference>